<keyword evidence="1" id="KW-0805">Transcription regulation</keyword>
<dbReference type="SUPFAM" id="SSF46894">
    <property type="entry name" value="C-terminal effector domain of the bipartite response regulators"/>
    <property type="match status" value="1"/>
</dbReference>
<feature type="transmembrane region" description="Helical" evidence="4">
    <location>
        <begin position="219"/>
        <end position="239"/>
    </location>
</feature>
<dbReference type="PRINTS" id="PR00038">
    <property type="entry name" value="HTHLUXR"/>
</dbReference>
<feature type="transmembrane region" description="Helical" evidence="4">
    <location>
        <begin position="338"/>
        <end position="363"/>
    </location>
</feature>
<dbReference type="GO" id="GO:0006355">
    <property type="term" value="P:regulation of DNA-templated transcription"/>
    <property type="evidence" value="ECO:0007669"/>
    <property type="project" value="InterPro"/>
</dbReference>
<dbReference type="InterPro" id="IPR000792">
    <property type="entry name" value="Tscrpt_reg_LuxR_C"/>
</dbReference>
<feature type="domain" description="HTH luxR-type" evidence="5">
    <location>
        <begin position="429"/>
        <end position="494"/>
    </location>
</feature>
<keyword evidence="4" id="KW-1133">Transmembrane helix</keyword>
<reference evidence="6" key="1">
    <citation type="submission" date="2009-10" db="EMBL/GenBank/DDBJ databases">
        <authorList>
            <person name="Weinstock G."/>
            <person name="Sodergren E."/>
            <person name="Clifton S."/>
            <person name="Fulton L."/>
            <person name="Fulton B."/>
            <person name="Courtney L."/>
            <person name="Fronick C."/>
            <person name="Harrison M."/>
            <person name="Strong C."/>
            <person name="Farmer C."/>
            <person name="Delahaunty K."/>
            <person name="Markovic C."/>
            <person name="Hall O."/>
            <person name="Minx P."/>
            <person name="Tomlinson C."/>
            <person name="Mitreva M."/>
            <person name="Nelson J."/>
            <person name="Hou S."/>
            <person name="Wollam A."/>
            <person name="Pepin K.H."/>
            <person name="Johnson M."/>
            <person name="Bhonagiri V."/>
            <person name="Nash W.E."/>
            <person name="Warren W."/>
            <person name="Chinwalla A."/>
            <person name="Mardis E.R."/>
            <person name="Wilson R.K."/>
        </authorList>
    </citation>
    <scope>NUCLEOTIDE SEQUENCE [LARGE SCALE GENOMIC DNA]</scope>
    <source>
        <strain evidence="6">ATCC 700122</strain>
    </source>
</reference>
<evidence type="ECO:0000256" key="3">
    <source>
        <dbReference type="ARBA" id="ARBA00023163"/>
    </source>
</evidence>
<keyword evidence="3" id="KW-0804">Transcription</keyword>
<feature type="transmembrane region" description="Helical" evidence="4">
    <location>
        <begin position="171"/>
        <end position="190"/>
    </location>
</feature>
<keyword evidence="4" id="KW-0472">Membrane</keyword>
<keyword evidence="2" id="KW-0238">DNA-binding</keyword>
<dbReference type="HOGENOM" id="CLU_027066_3_0_11"/>
<feature type="transmembrane region" description="Helical" evidence="4">
    <location>
        <begin position="27"/>
        <end position="46"/>
    </location>
</feature>
<feature type="transmembrane region" description="Helical" evidence="4">
    <location>
        <begin position="375"/>
        <end position="396"/>
    </location>
</feature>
<dbReference type="SMART" id="SM00421">
    <property type="entry name" value="HTH_LUXR"/>
    <property type="match status" value="1"/>
</dbReference>
<feature type="transmembrane region" description="Helical" evidence="4">
    <location>
        <begin position="281"/>
        <end position="301"/>
    </location>
</feature>
<evidence type="ECO:0000259" key="5">
    <source>
        <dbReference type="PROSITE" id="PS50043"/>
    </source>
</evidence>
<dbReference type="InterPro" id="IPR036388">
    <property type="entry name" value="WH-like_DNA-bd_sf"/>
</dbReference>
<evidence type="ECO:0000256" key="4">
    <source>
        <dbReference type="SAM" id="Phobius"/>
    </source>
</evidence>
<evidence type="ECO:0000256" key="2">
    <source>
        <dbReference type="ARBA" id="ARBA00023125"/>
    </source>
</evidence>
<feature type="transmembrane region" description="Helical" evidence="4">
    <location>
        <begin position="112"/>
        <end position="137"/>
    </location>
</feature>
<dbReference type="STRING" id="649764.HMPREF0762_01483"/>
<proteinExistence type="predicted"/>
<dbReference type="PANTHER" id="PTHR44688">
    <property type="entry name" value="DNA-BINDING TRANSCRIPTIONAL ACTIVATOR DEVR_DOSR"/>
    <property type="match status" value="1"/>
</dbReference>
<keyword evidence="4" id="KW-0812">Transmembrane</keyword>
<dbReference type="Pfam" id="PF00196">
    <property type="entry name" value="GerE"/>
    <property type="match status" value="1"/>
</dbReference>
<sequence>MLDVTSPDARTRAFAFGGTRAGVATRFVASIVLLQLSGVIVNGTVYPELAGFFGIGREISTLMTALAFLLLGVLATRRPSHIDARRFSQIALVMAAVVVPLLGFAVSSQSILLVLAGMLLRSVSSAWAIVVFAIAVLRFSDARIVVVLVGIGVAASSLGFSAAPAFQSGPYVASCALALTAAIPIILLYPDSEPYFTRIRQASIASALGVDTFGGTRSVAGLLLCMLLIGVATGFGLTFNEVNDSPLVTVSDSLVLSLIIVGAVVLETFKKTGTVRPRRSVDDALFTMVVLFVLAGCLIAPLAFGRDATTPNILLRVGHDVFTMLTWLVIYSIGRRNVFAALPVLAGVRIAAGVGITFGAAGGHWVNGVLASDPFIAQAAVAAFIMAFVAFLWIGFRDFSFGRAIEGIEEVEDAGIERMGGYLDERCEVLARAYGLTTRELEILGQLARGRDGKFIEQELVLSYNTVKTHIKHIYQKLGVHSRQELLDLIEGKGGRGGVKA</sequence>
<dbReference type="PANTHER" id="PTHR44688:SF16">
    <property type="entry name" value="DNA-BINDING TRANSCRIPTIONAL ACTIVATOR DEVR_DOSR"/>
    <property type="match status" value="1"/>
</dbReference>
<accession>D0WI10</accession>
<dbReference type="PROSITE" id="PS50043">
    <property type="entry name" value="HTH_LUXR_2"/>
    <property type="match status" value="1"/>
</dbReference>
<gene>
    <name evidence="6" type="ORF">HMPREF0762_01483</name>
</gene>
<feature type="transmembrane region" description="Helical" evidence="4">
    <location>
        <begin position="52"/>
        <end position="75"/>
    </location>
</feature>
<dbReference type="InterPro" id="IPR016032">
    <property type="entry name" value="Sig_transdc_resp-reg_C-effctor"/>
</dbReference>
<name>D0WI10_SLAES</name>
<feature type="transmembrane region" description="Helical" evidence="4">
    <location>
        <begin position="144"/>
        <end position="165"/>
    </location>
</feature>
<evidence type="ECO:0000256" key="1">
    <source>
        <dbReference type="ARBA" id="ARBA00023015"/>
    </source>
</evidence>
<keyword evidence="7" id="KW-1185">Reference proteome</keyword>
<dbReference type="GO" id="GO:0003677">
    <property type="term" value="F:DNA binding"/>
    <property type="evidence" value="ECO:0007669"/>
    <property type="project" value="UniProtKB-KW"/>
</dbReference>
<dbReference type="CDD" id="cd06170">
    <property type="entry name" value="LuxR_C_like"/>
    <property type="match status" value="1"/>
</dbReference>
<comment type="caution">
    <text evidence="6">The sequence shown here is derived from an EMBL/GenBank/DDBJ whole genome shotgun (WGS) entry which is preliminary data.</text>
</comment>
<dbReference type="Proteomes" id="UP000006001">
    <property type="component" value="Unassembled WGS sequence"/>
</dbReference>
<evidence type="ECO:0000313" key="7">
    <source>
        <dbReference type="Proteomes" id="UP000006001"/>
    </source>
</evidence>
<organism evidence="6 7">
    <name type="scientific">Slackia exigua (strain ATCC 700122 / DSM 15923 / CIP 105133 / JCM 11022 / KCTC 5966 / S-7)</name>
    <dbReference type="NCBI Taxonomy" id="649764"/>
    <lineage>
        <taxon>Bacteria</taxon>
        <taxon>Bacillati</taxon>
        <taxon>Actinomycetota</taxon>
        <taxon>Coriobacteriia</taxon>
        <taxon>Eggerthellales</taxon>
        <taxon>Eggerthellaceae</taxon>
        <taxon>Slackia</taxon>
    </lineage>
</organism>
<dbReference type="AlphaFoldDB" id="D0WI10"/>
<dbReference type="eggNOG" id="COG2197">
    <property type="taxonomic scope" value="Bacteria"/>
</dbReference>
<dbReference type="EMBL" id="ACUX02000016">
    <property type="protein sequence ID" value="EEZ60678.1"/>
    <property type="molecule type" value="Genomic_DNA"/>
</dbReference>
<protein>
    <submittedName>
        <fullName evidence="6">Transcriptional regulator, LuxR family</fullName>
    </submittedName>
</protein>
<dbReference type="Gene3D" id="1.10.10.10">
    <property type="entry name" value="Winged helix-like DNA-binding domain superfamily/Winged helix DNA-binding domain"/>
    <property type="match status" value="1"/>
</dbReference>
<feature type="transmembrane region" description="Helical" evidence="4">
    <location>
        <begin position="313"/>
        <end position="331"/>
    </location>
</feature>
<feature type="transmembrane region" description="Helical" evidence="4">
    <location>
        <begin position="87"/>
        <end position="106"/>
    </location>
</feature>
<feature type="transmembrane region" description="Helical" evidence="4">
    <location>
        <begin position="245"/>
        <end position="269"/>
    </location>
</feature>
<evidence type="ECO:0000313" key="6">
    <source>
        <dbReference type="EMBL" id="EEZ60678.1"/>
    </source>
</evidence>